<proteinExistence type="predicted"/>
<dbReference type="RefSeq" id="WP_386813199.1">
    <property type="nucleotide sequence ID" value="NZ_JBHTIH010000007.1"/>
</dbReference>
<name>A0ABW2YNW6_9GAMM</name>
<dbReference type="Pfam" id="PF13503">
    <property type="entry name" value="DUF4123"/>
    <property type="match status" value="1"/>
</dbReference>
<evidence type="ECO:0000259" key="1">
    <source>
        <dbReference type="Pfam" id="PF13503"/>
    </source>
</evidence>
<feature type="domain" description="DUF4123" evidence="1">
    <location>
        <begin position="3"/>
        <end position="120"/>
    </location>
</feature>
<dbReference type="Proteomes" id="UP001597090">
    <property type="component" value="Unassembled WGS sequence"/>
</dbReference>
<dbReference type="EMBL" id="JBHTIH010000007">
    <property type="protein sequence ID" value="MFD0740115.1"/>
    <property type="molecule type" value="Genomic_DNA"/>
</dbReference>
<evidence type="ECO:0000313" key="2">
    <source>
        <dbReference type="EMBL" id="MFD0740115.1"/>
    </source>
</evidence>
<dbReference type="InterPro" id="IPR025391">
    <property type="entry name" value="DUF4123"/>
</dbReference>
<comment type="caution">
    <text evidence="2">The sequence shown here is derived from an EMBL/GenBank/DDBJ whole genome shotgun (WGS) entry which is preliminary data.</text>
</comment>
<sequence>MTHYLLFDGIQIMSTALTPTLKAMATFRIYDDLGEEAADVGPILVESDVAVEAWVADPEPRAPLSYAISRLQSDAPLESLGLHLRAIRYLHLTSYEQHFLRYADTRVLTSLMQVLSRPQKQGLLGPIQRWTIKDRMGNNVHHEKSQSESVELPLKLTSAQQLELLRLSRPDQLLAEVIADDSALAEIGSDAERHAWAREALEFLEVHRARSFPYRLAVGSTAVRTSGRALQDPGFARAVVTSLETGVGAESLFTWSPSPVDGLSASQEE</sequence>
<accession>A0ABW2YNW6</accession>
<reference evidence="3" key="1">
    <citation type="journal article" date="2019" name="Int. J. Syst. Evol. Microbiol.">
        <title>The Global Catalogue of Microorganisms (GCM) 10K type strain sequencing project: providing services to taxonomists for standard genome sequencing and annotation.</title>
        <authorList>
            <consortium name="The Broad Institute Genomics Platform"/>
            <consortium name="The Broad Institute Genome Sequencing Center for Infectious Disease"/>
            <person name="Wu L."/>
            <person name="Ma J."/>
        </authorList>
    </citation>
    <scope>NUCLEOTIDE SEQUENCE [LARGE SCALE GENOMIC DNA]</scope>
    <source>
        <strain evidence="3">CCUG 55491</strain>
    </source>
</reference>
<gene>
    <name evidence="2" type="ORF">ACFQZQ_12600</name>
</gene>
<keyword evidence="3" id="KW-1185">Reference proteome</keyword>
<organism evidence="2 3">
    <name type="scientific">Lysobacter koreensis</name>
    <dbReference type="NCBI Taxonomy" id="266122"/>
    <lineage>
        <taxon>Bacteria</taxon>
        <taxon>Pseudomonadati</taxon>
        <taxon>Pseudomonadota</taxon>
        <taxon>Gammaproteobacteria</taxon>
        <taxon>Lysobacterales</taxon>
        <taxon>Lysobacteraceae</taxon>
        <taxon>Lysobacter</taxon>
    </lineage>
</organism>
<protein>
    <submittedName>
        <fullName evidence="2">DUF4123 domain-containing protein</fullName>
    </submittedName>
</protein>
<evidence type="ECO:0000313" key="3">
    <source>
        <dbReference type="Proteomes" id="UP001597090"/>
    </source>
</evidence>